<keyword evidence="3" id="KW-0547">Nucleotide-binding</keyword>
<dbReference type="Pfam" id="PF00005">
    <property type="entry name" value="ABC_tran"/>
    <property type="match status" value="1"/>
</dbReference>
<keyword evidence="4 6" id="KW-0067">ATP-binding</keyword>
<name>A0ABW7FS55_9BURK</name>
<dbReference type="PANTHER" id="PTHR43875:SF3">
    <property type="entry name" value="MALTOSE_MALTODEXTRIN IMPORT ATP-BINDING PROTEIN MALK"/>
    <property type="match status" value="1"/>
</dbReference>
<evidence type="ECO:0000256" key="1">
    <source>
        <dbReference type="ARBA" id="ARBA00022448"/>
    </source>
</evidence>
<keyword evidence="2" id="KW-0472">Membrane</keyword>
<dbReference type="GO" id="GO:0005524">
    <property type="term" value="F:ATP binding"/>
    <property type="evidence" value="ECO:0007669"/>
    <property type="project" value="UniProtKB-KW"/>
</dbReference>
<evidence type="ECO:0000256" key="3">
    <source>
        <dbReference type="ARBA" id="ARBA00022741"/>
    </source>
</evidence>
<dbReference type="InterPro" id="IPR015855">
    <property type="entry name" value="ABC_transpr_MalK-like"/>
</dbReference>
<sequence>MADVKLQAVVKTHGSSTILHGIDLDIREGEFMVFVGPSGCGKSTLLRTIAGLEDISGGELRIGGRLVNDVPPAERGVAMVFQSYALYPHMTLYQNMAFGLELARVPKEEIERAVHHAARILHIEHLLQRKPKDLSGGQRQRVAIGRAIVRKPEVFLFDEPLSNLDAALRVRMRYEFAKLHDELKTTMVYVTHDQVEAMTLADRIAVMSAGRIEQVGSPLELYEHPNNLFVAGFIGSPRMNLLPVELLSGQAHEAVLRLADGQQLRALVDASGLAPGASLTLGVRPEHLRLGGHDNTLQTQVAFVESLGGTTYAYCPYPGLEEPLTCQFEGRNGRDRLRMGDALTLHLPPEALYVFDDTGRALRRQAAPELQP</sequence>
<dbReference type="InterPro" id="IPR047641">
    <property type="entry name" value="ABC_transpr_MalK/UgpC-like"/>
</dbReference>
<keyword evidence="2" id="KW-1003">Cell membrane</keyword>
<dbReference type="PROSITE" id="PS50893">
    <property type="entry name" value="ABC_TRANSPORTER_2"/>
    <property type="match status" value="1"/>
</dbReference>
<dbReference type="PROSITE" id="PS00211">
    <property type="entry name" value="ABC_TRANSPORTER_1"/>
    <property type="match status" value="1"/>
</dbReference>
<reference evidence="6 7" key="1">
    <citation type="submission" date="2024-08" db="EMBL/GenBank/DDBJ databases">
        <authorList>
            <person name="Lu H."/>
        </authorList>
    </citation>
    <scope>NUCLEOTIDE SEQUENCE [LARGE SCALE GENOMIC DNA]</scope>
    <source>
        <strain evidence="6 7">BYS180W</strain>
    </source>
</reference>
<evidence type="ECO:0000256" key="2">
    <source>
        <dbReference type="ARBA" id="ARBA00022475"/>
    </source>
</evidence>
<accession>A0ABW7FS55</accession>
<dbReference type="Gene3D" id="3.40.50.300">
    <property type="entry name" value="P-loop containing nucleotide triphosphate hydrolases"/>
    <property type="match status" value="1"/>
</dbReference>
<dbReference type="InterPro" id="IPR003593">
    <property type="entry name" value="AAA+_ATPase"/>
</dbReference>
<dbReference type="Gene3D" id="2.40.50.100">
    <property type="match status" value="1"/>
</dbReference>
<proteinExistence type="predicted"/>
<dbReference type="SUPFAM" id="SSF52540">
    <property type="entry name" value="P-loop containing nucleoside triphosphate hydrolases"/>
    <property type="match status" value="1"/>
</dbReference>
<feature type="domain" description="ABC transporter" evidence="5">
    <location>
        <begin position="4"/>
        <end position="234"/>
    </location>
</feature>
<evidence type="ECO:0000313" key="7">
    <source>
        <dbReference type="Proteomes" id="UP001606099"/>
    </source>
</evidence>
<dbReference type="InterPro" id="IPR013611">
    <property type="entry name" value="Transp-assoc_OB_typ2"/>
</dbReference>
<evidence type="ECO:0000259" key="5">
    <source>
        <dbReference type="PROSITE" id="PS50893"/>
    </source>
</evidence>
<dbReference type="EMBL" id="JBIGHZ010000001">
    <property type="protein sequence ID" value="MFG6447131.1"/>
    <property type="molecule type" value="Genomic_DNA"/>
</dbReference>
<dbReference type="InterPro" id="IPR012340">
    <property type="entry name" value="NA-bd_OB-fold"/>
</dbReference>
<dbReference type="InterPro" id="IPR003439">
    <property type="entry name" value="ABC_transporter-like_ATP-bd"/>
</dbReference>
<dbReference type="SUPFAM" id="SSF50331">
    <property type="entry name" value="MOP-like"/>
    <property type="match status" value="1"/>
</dbReference>
<dbReference type="InterPro" id="IPR008995">
    <property type="entry name" value="Mo/tungstate-bd_C_term_dom"/>
</dbReference>
<dbReference type="SMART" id="SM00382">
    <property type="entry name" value="AAA"/>
    <property type="match status" value="1"/>
</dbReference>
<gene>
    <name evidence="6" type="ORF">ACG0Z6_02610</name>
</gene>
<protein>
    <submittedName>
        <fullName evidence="6">ABC transporter ATP-binding protein</fullName>
    </submittedName>
</protein>
<dbReference type="Gene3D" id="2.40.50.140">
    <property type="entry name" value="Nucleic acid-binding proteins"/>
    <property type="match status" value="1"/>
</dbReference>
<organism evidence="6 7">
    <name type="scientific">Roseateles rivi</name>
    <dbReference type="NCBI Taxonomy" id="3299028"/>
    <lineage>
        <taxon>Bacteria</taxon>
        <taxon>Pseudomonadati</taxon>
        <taxon>Pseudomonadota</taxon>
        <taxon>Betaproteobacteria</taxon>
        <taxon>Burkholderiales</taxon>
        <taxon>Sphaerotilaceae</taxon>
        <taxon>Roseateles</taxon>
    </lineage>
</organism>
<comment type="caution">
    <text evidence="6">The sequence shown here is derived from an EMBL/GenBank/DDBJ whole genome shotgun (WGS) entry which is preliminary data.</text>
</comment>
<dbReference type="RefSeq" id="WP_394458504.1">
    <property type="nucleotide sequence ID" value="NZ_JBIGHZ010000001.1"/>
</dbReference>
<keyword evidence="7" id="KW-1185">Reference proteome</keyword>
<dbReference type="InterPro" id="IPR017871">
    <property type="entry name" value="ABC_transporter-like_CS"/>
</dbReference>
<dbReference type="PANTHER" id="PTHR43875">
    <property type="entry name" value="MALTODEXTRIN IMPORT ATP-BINDING PROTEIN MSMX"/>
    <property type="match status" value="1"/>
</dbReference>
<evidence type="ECO:0000313" key="6">
    <source>
        <dbReference type="EMBL" id="MFG6447131.1"/>
    </source>
</evidence>
<dbReference type="InterPro" id="IPR027417">
    <property type="entry name" value="P-loop_NTPase"/>
</dbReference>
<keyword evidence="1" id="KW-0813">Transport</keyword>
<evidence type="ECO:0000256" key="4">
    <source>
        <dbReference type="ARBA" id="ARBA00022840"/>
    </source>
</evidence>
<dbReference type="NCBIfam" id="NF008653">
    <property type="entry name" value="PRK11650.1"/>
    <property type="match status" value="1"/>
</dbReference>
<dbReference type="Pfam" id="PF08402">
    <property type="entry name" value="TOBE_2"/>
    <property type="match status" value="1"/>
</dbReference>
<dbReference type="Proteomes" id="UP001606099">
    <property type="component" value="Unassembled WGS sequence"/>
</dbReference>
<dbReference type="CDD" id="cd03301">
    <property type="entry name" value="ABC_MalK_N"/>
    <property type="match status" value="1"/>
</dbReference>